<gene>
    <name evidence="9" type="ORF">CDD80_5197</name>
</gene>
<comment type="subcellular location">
    <subcellularLocation>
        <location evidence="1">Membrane</location>
        <topology evidence="1">Multi-pass membrane protein</topology>
    </subcellularLocation>
</comment>
<dbReference type="EMBL" id="NJES01000050">
    <property type="protein sequence ID" value="PHH79296.1"/>
    <property type="molecule type" value="Genomic_DNA"/>
</dbReference>
<dbReference type="InterPro" id="IPR052337">
    <property type="entry name" value="SAT4-like"/>
</dbReference>
<dbReference type="AlphaFoldDB" id="A0A2C5ZH09"/>
<dbReference type="OrthoDB" id="4916771at2759"/>
<evidence type="ECO:0000313" key="9">
    <source>
        <dbReference type="EMBL" id="PHH79296.1"/>
    </source>
</evidence>
<dbReference type="PANTHER" id="PTHR33048:SF158">
    <property type="entry name" value="MEMBRANE PROTEIN PTH11-LIKE, PUTATIVE-RELATED"/>
    <property type="match status" value="1"/>
</dbReference>
<feature type="transmembrane region" description="Helical" evidence="7">
    <location>
        <begin position="237"/>
        <end position="261"/>
    </location>
</feature>
<evidence type="ECO:0000256" key="3">
    <source>
        <dbReference type="ARBA" id="ARBA00022989"/>
    </source>
</evidence>
<evidence type="ECO:0000256" key="1">
    <source>
        <dbReference type="ARBA" id="ARBA00004141"/>
    </source>
</evidence>
<dbReference type="InterPro" id="IPR049326">
    <property type="entry name" value="Rhodopsin_dom_fungi"/>
</dbReference>
<dbReference type="PANTHER" id="PTHR33048">
    <property type="entry name" value="PTH11-LIKE INTEGRAL MEMBRANE PROTEIN (AFU_ORTHOLOGUE AFUA_5G11245)"/>
    <property type="match status" value="1"/>
</dbReference>
<keyword evidence="4 7" id="KW-0472">Membrane</keyword>
<keyword evidence="3 7" id="KW-1133">Transmembrane helix</keyword>
<reference evidence="9 10" key="1">
    <citation type="submission" date="2017-06" db="EMBL/GenBank/DDBJ databases">
        <title>Ant-infecting Ophiocordyceps genomes reveal a high diversity of potential behavioral manipulation genes and a possible major role for enterotoxins.</title>
        <authorList>
            <person name="De Bekker C."/>
            <person name="Evans H.C."/>
            <person name="Brachmann A."/>
            <person name="Hughes D.P."/>
        </authorList>
    </citation>
    <scope>NUCLEOTIDE SEQUENCE [LARGE SCALE GENOMIC DNA]</scope>
    <source>
        <strain evidence="9 10">Map16</strain>
    </source>
</reference>
<organism evidence="9 10">
    <name type="scientific">Ophiocordyceps camponoti-rufipedis</name>
    <dbReference type="NCBI Taxonomy" id="2004952"/>
    <lineage>
        <taxon>Eukaryota</taxon>
        <taxon>Fungi</taxon>
        <taxon>Dikarya</taxon>
        <taxon>Ascomycota</taxon>
        <taxon>Pezizomycotina</taxon>
        <taxon>Sordariomycetes</taxon>
        <taxon>Hypocreomycetidae</taxon>
        <taxon>Hypocreales</taxon>
        <taxon>Ophiocordycipitaceae</taxon>
        <taxon>Ophiocordyceps</taxon>
    </lineage>
</organism>
<evidence type="ECO:0000256" key="7">
    <source>
        <dbReference type="SAM" id="Phobius"/>
    </source>
</evidence>
<evidence type="ECO:0000313" key="10">
    <source>
        <dbReference type="Proteomes" id="UP000226431"/>
    </source>
</evidence>
<feature type="transmembrane region" description="Helical" evidence="7">
    <location>
        <begin position="281"/>
        <end position="308"/>
    </location>
</feature>
<name>A0A2C5ZH09_9HYPO</name>
<dbReference type="GO" id="GO:0016020">
    <property type="term" value="C:membrane"/>
    <property type="evidence" value="ECO:0007669"/>
    <property type="project" value="UniProtKB-SubCell"/>
</dbReference>
<evidence type="ECO:0000256" key="5">
    <source>
        <dbReference type="ARBA" id="ARBA00038359"/>
    </source>
</evidence>
<feature type="transmembrane region" description="Helical" evidence="7">
    <location>
        <begin position="27"/>
        <end position="46"/>
    </location>
</feature>
<feature type="compositionally biased region" description="Basic and acidic residues" evidence="6">
    <location>
        <begin position="318"/>
        <end position="340"/>
    </location>
</feature>
<keyword evidence="2 7" id="KW-0812">Transmembrane</keyword>
<comment type="similarity">
    <text evidence="5">Belongs to the SAT4 family.</text>
</comment>
<evidence type="ECO:0000259" key="8">
    <source>
        <dbReference type="Pfam" id="PF20684"/>
    </source>
</evidence>
<keyword evidence="10" id="KW-1185">Reference proteome</keyword>
<evidence type="ECO:0000256" key="4">
    <source>
        <dbReference type="ARBA" id="ARBA00023136"/>
    </source>
</evidence>
<sequence length="399" mass="43506">MDDATVPIMPPPPGVTSNFTDPVTNGLILSKLIPVFMAVVVFFAVLRVYTRAFVTRSLGFDDVLAVFSAALIVADLAVNLSLLHNVSTEGIFGVHLYDVSVTKVTGRLMQSIMWLLLLYMVAAMSIKLTILTLYHRLFPLDRHVTWMIRIGFALIIASYAAFIIGVLVICVPSIPRADSLHDTRISPEAIGLLQCISKCSAIGKVLSVFNPISDIYLMSIPLPLIKDLKTSRGKKAGAFAIFLTGILACAVSIVGAVFRVSQGLDFGWEIIPTTLVLDLEMTIAFVCSCIPVVFIVFKGGVESLGAAVSSISHRRRRESNDKLDKKTSSAEDALRSDSPKKPASVVTGLRSLIRKNHNAERNVSSFNELDSLDDDYHVQLQQMGRRQQENKSAAADSPV</sequence>
<dbReference type="STRING" id="2004952.A0A2C5ZH09"/>
<accession>A0A2C5ZH09</accession>
<feature type="domain" description="Rhodopsin" evidence="8">
    <location>
        <begin position="46"/>
        <end position="295"/>
    </location>
</feature>
<dbReference type="Pfam" id="PF20684">
    <property type="entry name" value="Fung_rhodopsin"/>
    <property type="match status" value="1"/>
</dbReference>
<comment type="caution">
    <text evidence="9">The sequence shown here is derived from an EMBL/GenBank/DDBJ whole genome shotgun (WGS) entry which is preliminary data.</text>
</comment>
<evidence type="ECO:0000256" key="2">
    <source>
        <dbReference type="ARBA" id="ARBA00022692"/>
    </source>
</evidence>
<feature type="transmembrane region" description="Helical" evidence="7">
    <location>
        <begin position="146"/>
        <end position="174"/>
    </location>
</feature>
<dbReference type="Proteomes" id="UP000226431">
    <property type="component" value="Unassembled WGS sequence"/>
</dbReference>
<evidence type="ECO:0000256" key="6">
    <source>
        <dbReference type="SAM" id="MobiDB-lite"/>
    </source>
</evidence>
<proteinExistence type="inferred from homology"/>
<feature type="transmembrane region" description="Helical" evidence="7">
    <location>
        <begin position="112"/>
        <end position="134"/>
    </location>
</feature>
<feature type="region of interest" description="Disordered" evidence="6">
    <location>
        <begin position="315"/>
        <end position="343"/>
    </location>
</feature>
<protein>
    <recommendedName>
        <fullName evidence="8">Rhodopsin domain-containing protein</fullName>
    </recommendedName>
</protein>